<dbReference type="GO" id="GO:0004672">
    <property type="term" value="F:protein kinase activity"/>
    <property type="evidence" value="ECO:0007669"/>
    <property type="project" value="InterPro"/>
</dbReference>
<gene>
    <name evidence="3" type="ORF">M0R45_000338</name>
    <name evidence="4" type="ORF">M0R45_027481</name>
</gene>
<evidence type="ECO:0000313" key="4">
    <source>
        <dbReference type="EMBL" id="KAK9930444.1"/>
    </source>
</evidence>
<name>A0AAW1VL79_RUBAR</name>
<evidence type="ECO:0000313" key="5">
    <source>
        <dbReference type="Proteomes" id="UP001457282"/>
    </source>
</evidence>
<dbReference type="InterPro" id="IPR017441">
    <property type="entry name" value="Protein_kinase_ATP_BS"/>
</dbReference>
<keyword evidence="1" id="KW-0067">ATP-binding</keyword>
<dbReference type="GO" id="GO:0005524">
    <property type="term" value="F:ATP binding"/>
    <property type="evidence" value="ECO:0007669"/>
    <property type="project" value="UniProtKB-UniRule"/>
</dbReference>
<dbReference type="PROSITE" id="PS00107">
    <property type="entry name" value="PROTEIN_KINASE_ATP"/>
    <property type="match status" value="1"/>
</dbReference>
<dbReference type="AlphaFoldDB" id="A0AAW1VL79"/>
<dbReference type="InterPro" id="IPR011009">
    <property type="entry name" value="Kinase-like_dom_sf"/>
</dbReference>
<accession>A0AAW1VL79</accession>
<keyword evidence="1" id="KW-0547">Nucleotide-binding</keyword>
<feature type="binding site" evidence="1">
    <location>
        <position position="33"/>
    </location>
    <ligand>
        <name>ATP</name>
        <dbReference type="ChEBI" id="CHEBI:30616"/>
    </ligand>
</feature>
<proteinExistence type="predicted"/>
<organism evidence="3 5">
    <name type="scientific">Rubus argutus</name>
    <name type="common">Southern blackberry</name>
    <dbReference type="NCBI Taxonomy" id="59490"/>
    <lineage>
        <taxon>Eukaryota</taxon>
        <taxon>Viridiplantae</taxon>
        <taxon>Streptophyta</taxon>
        <taxon>Embryophyta</taxon>
        <taxon>Tracheophyta</taxon>
        <taxon>Spermatophyta</taxon>
        <taxon>Magnoliopsida</taxon>
        <taxon>eudicotyledons</taxon>
        <taxon>Gunneridae</taxon>
        <taxon>Pentapetalae</taxon>
        <taxon>rosids</taxon>
        <taxon>fabids</taxon>
        <taxon>Rosales</taxon>
        <taxon>Rosaceae</taxon>
        <taxon>Rosoideae</taxon>
        <taxon>Rosoideae incertae sedis</taxon>
        <taxon>Rubus</taxon>
    </lineage>
</organism>
<dbReference type="Proteomes" id="UP001457282">
    <property type="component" value="Unassembled WGS sequence"/>
</dbReference>
<comment type="caution">
    <text evidence="3">The sequence shown here is derived from an EMBL/GenBank/DDBJ whole genome shotgun (WGS) entry which is preliminary data.</text>
</comment>
<dbReference type="Gene3D" id="3.30.200.20">
    <property type="entry name" value="Phosphorylase Kinase, domain 1"/>
    <property type="match status" value="1"/>
</dbReference>
<feature type="domain" description="Protein kinase" evidence="2">
    <location>
        <begin position="4"/>
        <end position="68"/>
    </location>
</feature>
<dbReference type="EMBL" id="JBEDUW010000005">
    <property type="protein sequence ID" value="KAK9930444.1"/>
    <property type="molecule type" value="Genomic_DNA"/>
</dbReference>
<sequence length="68" mass="7804">MERYEIVKDLGFGTSGVAKLVRDKCTGERFAVKFIERGNKIDENVQGEIINHRSLKHPNIVQFKEVSK</sequence>
<evidence type="ECO:0000259" key="2">
    <source>
        <dbReference type="PROSITE" id="PS50011"/>
    </source>
</evidence>
<reference evidence="3 5" key="1">
    <citation type="journal article" date="2023" name="G3 (Bethesda)">
        <title>A chromosome-length genome assembly and annotation of blackberry (Rubus argutus, cv. 'Hillquist').</title>
        <authorList>
            <person name="Bruna T."/>
            <person name="Aryal R."/>
            <person name="Dudchenko O."/>
            <person name="Sargent D.J."/>
            <person name="Mead D."/>
            <person name="Buti M."/>
            <person name="Cavallini A."/>
            <person name="Hytonen T."/>
            <person name="Andres J."/>
            <person name="Pham M."/>
            <person name="Weisz D."/>
            <person name="Mascagni F."/>
            <person name="Usai G."/>
            <person name="Natali L."/>
            <person name="Bassil N."/>
            <person name="Fernandez G.E."/>
            <person name="Lomsadze A."/>
            <person name="Armour M."/>
            <person name="Olukolu B."/>
            <person name="Poorten T."/>
            <person name="Britton C."/>
            <person name="Davik J."/>
            <person name="Ashrafi H."/>
            <person name="Aiden E.L."/>
            <person name="Borodovsky M."/>
            <person name="Worthington M."/>
        </authorList>
    </citation>
    <scope>NUCLEOTIDE SEQUENCE [LARGE SCALE GENOMIC DNA]</scope>
    <source>
        <strain evidence="3">PI 553951</strain>
    </source>
</reference>
<dbReference type="Pfam" id="PF00069">
    <property type="entry name" value="Pkinase"/>
    <property type="match status" value="1"/>
</dbReference>
<dbReference type="EMBL" id="JBEDUW010000164">
    <property type="protein sequence ID" value="KAK9905286.1"/>
    <property type="molecule type" value="Genomic_DNA"/>
</dbReference>
<dbReference type="InterPro" id="IPR000719">
    <property type="entry name" value="Prot_kinase_dom"/>
</dbReference>
<dbReference type="SUPFAM" id="SSF56112">
    <property type="entry name" value="Protein kinase-like (PK-like)"/>
    <property type="match status" value="1"/>
</dbReference>
<keyword evidence="5" id="KW-1185">Reference proteome</keyword>
<dbReference type="PROSITE" id="PS50011">
    <property type="entry name" value="PROTEIN_KINASE_DOM"/>
    <property type="match status" value="1"/>
</dbReference>
<evidence type="ECO:0000313" key="3">
    <source>
        <dbReference type="EMBL" id="KAK9905286.1"/>
    </source>
</evidence>
<evidence type="ECO:0000256" key="1">
    <source>
        <dbReference type="PROSITE-ProRule" id="PRU10141"/>
    </source>
</evidence>
<protein>
    <recommendedName>
        <fullName evidence="2">Protein kinase domain-containing protein</fullName>
    </recommendedName>
</protein>